<reference evidence="1" key="1">
    <citation type="submission" date="2021-06" db="EMBL/GenBank/DDBJ databases">
        <authorList>
            <person name="Kallberg Y."/>
            <person name="Tangrot J."/>
            <person name="Rosling A."/>
        </authorList>
    </citation>
    <scope>NUCLEOTIDE SEQUENCE</scope>
    <source>
        <strain evidence="1">28 12/20/2015</strain>
    </source>
</reference>
<sequence>VYYQYPFFQKNKSEITMNLSVNKTTDQFSSSNSLIIEQSKLLFIEQLHSQIPIYEVTSKNTNFVKERYLKKPQQDFQTLQP</sequence>
<dbReference type="Proteomes" id="UP000789366">
    <property type="component" value="Unassembled WGS sequence"/>
</dbReference>
<comment type="caution">
    <text evidence="1">The sequence shown here is derived from an EMBL/GenBank/DDBJ whole genome shotgun (WGS) entry which is preliminary data.</text>
</comment>
<feature type="non-terminal residue" evidence="1">
    <location>
        <position position="1"/>
    </location>
</feature>
<feature type="non-terminal residue" evidence="1">
    <location>
        <position position="81"/>
    </location>
</feature>
<evidence type="ECO:0000313" key="2">
    <source>
        <dbReference type="Proteomes" id="UP000789366"/>
    </source>
</evidence>
<name>A0ACA9QN71_9GLOM</name>
<dbReference type="EMBL" id="CAJVPW010045445">
    <property type="protein sequence ID" value="CAG8755866.1"/>
    <property type="molecule type" value="Genomic_DNA"/>
</dbReference>
<proteinExistence type="predicted"/>
<organism evidence="1 2">
    <name type="scientific">Cetraspora pellucida</name>
    <dbReference type="NCBI Taxonomy" id="1433469"/>
    <lineage>
        <taxon>Eukaryota</taxon>
        <taxon>Fungi</taxon>
        <taxon>Fungi incertae sedis</taxon>
        <taxon>Mucoromycota</taxon>
        <taxon>Glomeromycotina</taxon>
        <taxon>Glomeromycetes</taxon>
        <taxon>Diversisporales</taxon>
        <taxon>Gigasporaceae</taxon>
        <taxon>Cetraspora</taxon>
    </lineage>
</organism>
<gene>
    <name evidence="1" type="ORF">SPELUC_LOCUS14797</name>
</gene>
<evidence type="ECO:0000313" key="1">
    <source>
        <dbReference type="EMBL" id="CAG8755866.1"/>
    </source>
</evidence>
<protein>
    <submittedName>
        <fullName evidence="1">14031_t:CDS:1</fullName>
    </submittedName>
</protein>
<accession>A0ACA9QN71</accession>
<keyword evidence="2" id="KW-1185">Reference proteome</keyword>